<feature type="region of interest" description="Disordered" evidence="1">
    <location>
        <begin position="416"/>
        <end position="480"/>
    </location>
</feature>
<name>A0A8H5F3B9_9AGAR</name>
<evidence type="ECO:0000313" key="2">
    <source>
        <dbReference type="EMBL" id="KAF5322002.1"/>
    </source>
</evidence>
<dbReference type="EMBL" id="JAACJJ010000028">
    <property type="protein sequence ID" value="KAF5322002.1"/>
    <property type="molecule type" value="Genomic_DNA"/>
</dbReference>
<feature type="region of interest" description="Disordered" evidence="1">
    <location>
        <begin position="1"/>
        <end position="92"/>
    </location>
</feature>
<organism evidence="2 3">
    <name type="scientific">Psilocybe cf. subviscida</name>
    <dbReference type="NCBI Taxonomy" id="2480587"/>
    <lineage>
        <taxon>Eukaryota</taxon>
        <taxon>Fungi</taxon>
        <taxon>Dikarya</taxon>
        <taxon>Basidiomycota</taxon>
        <taxon>Agaricomycotina</taxon>
        <taxon>Agaricomycetes</taxon>
        <taxon>Agaricomycetidae</taxon>
        <taxon>Agaricales</taxon>
        <taxon>Agaricineae</taxon>
        <taxon>Strophariaceae</taxon>
        <taxon>Psilocybe</taxon>
    </lineage>
</organism>
<evidence type="ECO:0000256" key="1">
    <source>
        <dbReference type="SAM" id="MobiDB-lite"/>
    </source>
</evidence>
<comment type="caution">
    <text evidence="2">The sequence shown here is derived from an EMBL/GenBank/DDBJ whole genome shotgun (WGS) entry which is preliminary data.</text>
</comment>
<feature type="compositionally biased region" description="Basic and acidic residues" evidence="1">
    <location>
        <begin position="122"/>
        <end position="149"/>
    </location>
</feature>
<feature type="compositionally biased region" description="Polar residues" evidence="1">
    <location>
        <begin position="435"/>
        <end position="444"/>
    </location>
</feature>
<dbReference type="OrthoDB" id="3060221at2759"/>
<gene>
    <name evidence="2" type="ORF">D9619_001811</name>
</gene>
<protein>
    <submittedName>
        <fullName evidence="2">Uncharacterized protein</fullName>
    </submittedName>
</protein>
<proteinExistence type="predicted"/>
<feature type="compositionally biased region" description="Low complexity" evidence="1">
    <location>
        <begin position="453"/>
        <end position="467"/>
    </location>
</feature>
<feature type="compositionally biased region" description="Basic residues" evidence="1">
    <location>
        <begin position="29"/>
        <end position="38"/>
    </location>
</feature>
<feature type="compositionally biased region" description="Polar residues" evidence="1">
    <location>
        <begin position="68"/>
        <end position="92"/>
    </location>
</feature>
<keyword evidence="3" id="KW-1185">Reference proteome</keyword>
<feature type="compositionally biased region" description="Basic and acidic residues" evidence="1">
    <location>
        <begin position="1"/>
        <end position="10"/>
    </location>
</feature>
<evidence type="ECO:0000313" key="3">
    <source>
        <dbReference type="Proteomes" id="UP000567179"/>
    </source>
</evidence>
<sequence length="614" mass="67303">MIETMSDVHTHPQPTVGGEAASSGEKMQPKRKGARHRPDRYSPPVSSDLGHELSFIKMASKQRPDALDSSSSPSTVSKAESSASKPRSTCNPLPSWLTKTFISLSRKHPLRLLLPSNLRGPDTPRKPSKEISDSLLSPEERSAESGHVDDETFAFVAPDAGDDENSTHRVVNPHEGSLSLDVGYSHHSPFETQSRLLHTWDLSRRPSTSTVVAAPMHTRSNSPVPGFPASLFLHPIASSSIEHPSNCYSADIESSSSPTLYHMELPADLVDDNGLKPFSTPGPASTIGSATITTPLDTSRGYMCMQDELECVGNLEKDRNNIQSNAELIEDYEIDSNESIQQSLPELAEDPLLSTLYSTPDPRYYASTAVHFDSPTEDPLRSDSSSIGYEINHAELDFRWTPFDRKGLTVSAIPARPSFAPEMPQEPDVPRTPLNYAQRQQNARSVERPAINSQPLPVLPGSSSSPLPVSPSPFRFAPPSQNISLSQEYASQIPKVSLDYDHDRHMDIKRCYTVTPPLKKPFAVPGVYISPLANSRSQTPNGAASEDDFPCEKVASQVLLRKRSESQDTNHFSEIQNPRTTTGANAEEEMYSALPRTSVSDDSIESWSAGIPQR</sequence>
<dbReference type="AlphaFoldDB" id="A0A8H5F3B9"/>
<feature type="region of interest" description="Disordered" evidence="1">
    <location>
        <begin position="115"/>
        <end position="149"/>
    </location>
</feature>
<accession>A0A8H5F3B9</accession>
<reference evidence="2 3" key="1">
    <citation type="journal article" date="2020" name="ISME J.">
        <title>Uncovering the hidden diversity of litter-decomposition mechanisms in mushroom-forming fungi.</title>
        <authorList>
            <person name="Floudas D."/>
            <person name="Bentzer J."/>
            <person name="Ahren D."/>
            <person name="Johansson T."/>
            <person name="Persson P."/>
            <person name="Tunlid A."/>
        </authorList>
    </citation>
    <scope>NUCLEOTIDE SEQUENCE [LARGE SCALE GENOMIC DNA]</scope>
    <source>
        <strain evidence="2 3">CBS 101986</strain>
    </source>
</reference>
<feature type="region of interest" description="Disordered" evidence="1">
    <location>
        <begin position="560"/>
        <end position="614"/>
    </location>
</feature>
<dbReference type="Proteomes" id="UP000567179">
    <property type="component" value="Unassembled WGS sequence"/>
</dbReference>
<feature type="compositionally biased region" description="Polar residues" evidence="1">
    <location>
        <begin position="569"/>
        <end position="584"/>
    </location>
</feature>